<dbReference type="Gene3D" id="3.40.190.10">
    <property type="entry name" value="Periplasmic binding protein-like II"/>
    <property type="match status" value="1"/>
</dbReference>
<evidence type="ECO:0000313" key="3">
    <source>
        <dbReference type="Proteomes" id="UP000184226"/>
    </source>
</evidence>
<comment type="similarity">
    <text evidence="1">Belongs to the UPF0065 (bug) family.</text>
</comment>
<dbReference type="Pfam" id="PF03401">
    <property type="entry name" value="TctC"/>
    <property type="match status" value="1"/>
</dbReference>
<dbReference type="RefSeq" id="WP_245801262.1">
    <property type="nucleotide sequence ID" value="NZ_FQXE01000006.1"/>
</dbReference>
<accession>A0A1M5X633</accession>
<keyword evidence="2" id="KW-0675">Receptor</keyword>
<reference evidence="2 3" key="1">
    <citation type="submission" date="2016-11" db="EMBL/GenBank/DDBJ databases">
        <authorList>
            <person name="Jaros S."/>
            <person name="Januszkiewicz K."/>
            <person name="Wedrychowicz H."/>
        </authorList>
    </citation>
    <scope>NUCLEOTIDE SEQUENCE [LARGE SCALE GENOMIC DNA]</scope>
    <source>
        <strain evidence="2 3">CGMCC 1.10190</strain>
    </source>
</reference>
<dbReference type="InterPro" id="IPR042100">
    <property type="entry name" value="Bug_dom1"/>
</dbReference>
<dbReference type="Proteomes" id="UP000184226">
    <property type="component" value="Unassembled WGS sequence"/>
</dbReference>
<dbReference type="InterPro" id="IPR006311">
    <property type="entry name" value="TAT_signal"/>
</dbReference>
<gene>
    <name evidence="2" type="ORF">SAMN04488135_106176</name>
</gene>
<dbReference type="PANTHER" id="PTHR42928:SF5">
    <property type="entry name" value="BLR1237 PROTEIN"/>
    <property type="match status" value="1"/>
</dbReference>
<dbReference type="AlphaFoldDB" id="A0A1M5X633"/>
<dbReference type="SUPFAM" id="SSF53850">
    <property type="entry name" value="Periplasmic binding protein-like II"/>
    <property type="match status" value="1"/>
</dbReference>
<dbReference type="PROSITE" id="PS51318">
    <property type="entry name" value="TAT"/>
    <property type="match status" value="1"/>
</dbReference>
<dbReference type="InterPro" id="IPR005064">
    <property type="entry name" value="BUG"/>
</dbReference>
<dbReference type="STRING" id="658167.SAMN04488135_106176"/>
<dbReference type="Gene3D" id="3.40.190.150">
    <property type="entry name" value="Bordetella uptake gene, domain 1"/>
    <property type="match status" value="1"/>
</dbReference>
<dbReference type="EMBL" id="FQXE01000006">
    <property type="protein sequence ID" value="SHH95287.1"/>
    <property type="molecule type" value="Genomic_DNA"/>
</dbReference>
<evidence type="ECO:0000256" key="1">
    <source>
        <dbReference type="ARBA" id="ARBA00006987"/>
    </source>
</evidence>
<evidence type="ECO:0000313" key="2">
    <source>
        <dbReference type="EMBL" id="SHH95287.1"/>
    </source>
</evidence>
<protein>
    <submittedName>
        <fullName evidence="2">Tripartite-type tricarboxylate transporter, receptor component TctC</fullName>
    </submittedName>
</protein>
<dbReference type="CDD" id="cd13578">
    <property type="entry name" value="PBP2_Bug27"/>
    <property type="match status" value="1"/>
</dbReference>
<keyword evidence="3" id="KW-1185">Reference proteome</keyword>
<organism evidence="2 3">
    <name type="scientific">Pollutimonas bauzanensis</name>
    <dbReference type="NCBI Taxonomy" id="658167"/>
    <lineage>
        <taxon>Bacteria</taxon>
        <taxon>Pseudomonadati</taxon>
        <taxon>Pseudomonadota</taxon>
        <taxon>Betaproteobacteria</taxon>
        <taxon>Burkholderiales</taxon>
        <taxon>Alcaligenaceae</taxon>
        <taxon>Pollutimonas</taxon>
    </lineage>
</organism>
<name>A0A1M5X633_9BURK</name>
<dbReference type="PIRSF" id="PIRSF017082">
    <property type="entry name" value="YflP"/>
    <property type="match status" value="1"/>
</dbReference>
<dbReference type="PANTHER" id="PTHR42928">
    <property type="entry name" value="TRICARBOXYLATE-BINDING PROTEIN"/>
    <property type="match status" value="1"/>
</dbReference>
<proteinExistence type="inferred from homology"/>
<sequence>MNTSLSASLKTFEQQDLKMSKRGFLGLGCAGALAAMFGPRLAHAQAGYPSRPVSVIVPYAPGGQGDVFARFLSEPLAAKLKQAVVVENRPGASGMLGTRLIIRDKGDGYQLLLGQTGEIAINPTVNKNAGYDTLKDLAPIVLAGDSPLVLIAPRNAPYDTIQELIGLADKSPESVSYASSGTATPGHLAAAALALGTKTKMIHVPYKGAGQALTDVIGGQVNCFFSSASAAMGHIKSGSVKALAVSSLERLNSLPDVPTIAETVLPGFNFSLWGGYFAPKRTPKAIIERLNTEINDILERPEVRARFEADGAAVARNTPEQFSEFVKAEIAKYRDLIAAADISLE</sequence>